<organism evidence="2 3">
    <name type="scientific">Marinicella litoralis</name>
    <dbReference type="NCBI Taxonomy" id="644220"/>
    <lineage>
        <taxon>Bacteria</taxon>
        <taxon>Pseudomonadati</taxon>
        <taxon>Pseudomonadota</taxon>
        <taxon>Gammaproteobacteria</taxon>
        <taxon>Lysobacterales</taxon>
        <taxon>Marinicellaceae</taxon>
        <taxon>Marinicella</taxon>
    </lineage>
</organism>
<sequence length="380" mass="43708">MKAMTAIVLILLLSISSVESKDHNPISQNSITDELSIEAYDANAERRWMIELSMHLLQHQDINFNVMGLNHLNHSILHQAKHENDNENFNAELKLSILNRVLESQSITTSALLAARMMCQQADMAGRCDVENFNQQLFKQAPENINVYFTELSHAVQHSDTAMIDLILRQMSQAEYSQFMVPITVEFETEIDEYMNDHPWVDAFSKDFIEAEFRDLSESAVATLVKQSILQYYYIMNISNVPVLRPLMTACEQFQATATHCQSIASILMDHSDSMIMTTIGYDLNQKMSQIFGDAQSQMESERRYQEFVDYQSCLLKNHSLMDDPMYQFEEGFMAIMLQGAHEGRQMESAAWYLYQQLKDSGREGLVDPRNCGLRFIEPD</sequence>
<evidence type="ECO:0000313" key="3">
    <source>
        <dbReference type="Proteomes" id="UP000295724"/>
    </source>
</evidence>
<dbReference type="EMBL" id="SNZB01000003">
    <property type="protein sequence ID" value="TDR20746.1"/>
    <property type="molecule type" value="Genomic_DNA"/>
</dbReference>
<dbReference type="AlphaFoldDB" id="A0A4R6XMC9"/>
<gene>
    <name evidence="2" type="ORF">C8D91_1724</name>
</gene>
<name>A0A4R6XMC9_9GAMM</name>
<evidence type="ECO:0000313" key="2">
    <source>
        <dbReference type="EMBL" id="TDR20746.1"/>
    </source>
</evidence>
<protein>
    <recommendedName>
        <fullName evidence="4">Secreted protein</fullName>
    </recommendedName>
</protein>
<proteinExistence type="predicted"/>
<dbReference type="Proteomes" id="UP000295724">
    <property type="component" value="Unassembled WGS sequence"/>
</dbReference>
<dbReference type="RefSeq" id="WP_133566495.1">
    <property type="nucleotide sequence ID" value="NZ_NIHB01000001.1"/>
</dbReference>
<reference evidence="2 3" key="1">
    <citation type="submission" date="2019-03" db="EMBL/GenBank/DDBJ databases">
        <title>Genomic Encyclopedia of Type Strains, Phase IV (KMG-IV): sequencing the most valuable type-strain genomes for metagenomic binning, comparative biology and taxonomic classification.</title>
        <authorList>
            <person name="Goeker M."/>
        </authorList>
    </citation>
    <scope>NUCLEOTIDE SEQUENCE [LARGE SCALE GENOMIC DNA]</scope>
    <source>
        <strain evidence="2 3">DSM 25488</strain>
    </source>
</reference>
<evidence type="ECO:0000256" key="1">
    <source>
        <dbReference type="SAM" id="SignalP"/>
    </source>
</evidence>
<accession>A0A4R6XMC9</accession>
<evidence type="ECO:0008006" key="4">
    <source>
        <dbReference type="Google" id="ProtNLM"/>
    </source>
</evidence>
<comment type="caution">
    <text evidence="2">The sequence shown here is derived from an EMBL/GenBank/DDBJ whole genome shotgun (WGS) entry which is preliminary data.</text>
</comment>
<feature type="chain" id="PRO_5020951316" description="Secreted protein" evidence="1">
    <location>
        <begin position="21"/>
        <end position="380"/>
    </location>
</feature>
<keyword evidence="3" id="KW-1185">Reference proteome</keyword>
<keyword evidence="1" id="KW-0732">Signal</keyword>
<feature type="signal peptide" evidence="1">
    <location>
        <begin position="1"/>
        <end position="20"/>
    </location>
</feature>